<keyword evidence="1" id="KW-0229">DNA integration</keyword>
<dbReference type="GO" id="GO:0015074">
    <property type="term" value="P:DNA integration"/>
    <property type="evidence" value="ECO:0007669"/>
    <property type="project" value="UniProtKB-KW"/>
</dbReference>
<evidence type="ECO:0000256" key="4">
    <source>
        <dbReference type="PROSITE-ProRule" id="PRU01248"/>
    </source>
</evidence>
<evidence type="ECO:0000313" key="8">
    <source>
        <dbReference type="Proteomes" id="UP000030652"/>
    </source>
</evidence>
<comment type="caution">
    <text evidence="7">The sequence shown here is derived from an EMBL/GenBank/DDBJ whole genome shotgun (WGS) entry which is preliminary data.</text>
</comment>
<dbReference type="InterPro" id="IPR013762">
    <property type="entry name" value="Integrase-like_cat_sf"/>
</dbReference>
<name>A0A0B0EG59_9BACT</name>
<dbReference type="Gene3D" id="1.10.150.130">
    <property type="match status" value="1"/>
</dbReference>
<dbReference type="GO" id="GO:0003677">
    <property type="term" value="F:DNA binding"/>
    <property type="evidence" value="ECO:0007669"/>
    <property type="project" value="UniProtKB-UniRule"/>
</dbReference>
<evidence type="ECO:0000313" key="7">
    <source>
        <dbReference type="EMBL" id="KHE91569.1"/>
    </source>
</evidence>
<evidence type="ECO:0000259" key="6">
    <source>
        <dbReference type="PROSITE" id="PS51900"/>
    </source>
</evidence>
<dbReference type="EMBL" id="JRYO01000191">
    <property type="protein sequence ID" value="KHE91569.1"/>
    <property type="molecule type" value="Genomic_DNA"/>
</dbReference>
<organism evidence="7 8">
    <name type="scientific">Candidatus Scalindua brodae</name>
    <dbReference type="NCBI Taxonomy" id="237368"/>
    <lineage>
        <taxon>Bacteria</taxon>
        <taxon>Pseudomonadati</taxon>
        <taxon>Planctomycetota</taxon>
        <taxon>Candidatus Brocadiia</taxon>
        <taxon>Candidatus Brocadiales</taxon>
        <taxon>Candidatus Scalinduaceae</taxon>
        <taxon>Candidatus Scalindua</taxon>
    </lineage>
</organism>
<feature type="non-terminal residue" evidence="7">
    <location>
        <position position="183"/>
    </location>
</feature>
<evidence type="ECO:0000256" key="1">
    <source>
        <dbReference type="ARBA" id="ARBA00022908"/>
    </source>
</evidence>
<dbReference type="GO" id="GO:0006310">
    <property type="term" value="P:DNA recombination"/>
    <property type="evidence" value="ECO:0007669"/>
    <property type="project" value="UniProtKB-KW"/>
</dbReference>
<dbReference type="Pfam" id="PF00589">
    <property type="entry name" value="Phage_integrase"/>
    <property type="match status" value="1"/>
</dbReference>
<dbReference type="PROSITE" id="PS51900">
    <property type="entry name" value="CB"/>
    <property type="match status" value="1"/>
</dbReference>
<dbReference type="InterPro" id="IPR004107">
    <property type="entry name" value="Integrase_SAM-like_N"/>
</dbReference>
<dbReference type="InterPro" id="IPR011010">
    <property type="entry name" value="DNA_brk_join_enz"/>
</dbReference>
<dbReference type="PROSITE" id="PS51898">
    <property type="entry name" value="TYR_RECOMBINASE"/>
    <property type="match status" value="1"/>
</dbReference>
<evidence type="ECO:0000259" key="5">
    <source>
        <dbReference type="PROSITE" id="PS51898"/>
    </source>
</evidence>
<dbReference type="Proteomes" id="UP000030652">
    <property type="component" value="Unassembled WGS sequence"/>
</dbReference>
<evidence type="ECO:0000256" key="2">
    <source>
        <dbReference type="ARBA" id="ARBA00023125"/>
    </source>
</evidence>
<dbReference type="InterPro" id="IPR044068">
    <property type="entry name" value="CB"/>
</dbReference>
<evidence type="ECO:0000256" key="3">
    <source>
        <dbReference type="ARBA" id="ARBA00023172"/>
    </source>
</evidence>
<feature type="domain" description="Core-binding (CB)" evidence="6">
    <location>
        <begin position="1"/>
        <end position="81"/>
    </location>
</feature>
<dbReference type="SUPFAM" id="SSF56349">
    <property type="entry name" value="DNA breaking-rejoining enzymes"/>
    <property type="match status" value="1"/>
</dbReference>
<dbReference type="InterPro" id="IPR002104">
    <property type="entry name" value="Integrase_catalytic"/>
</dbReference>
<keyword evidence="3" id="KW-0233">DNA recombination</keyword>
<keyword evidence="2 4" id="KW-0238">DNA-binding</keyword>
<dbReference type="eggNOG" id="COG4974">
    <property type="taxonomic scope" value="Bacteria"/>
</dbReference>
<protein>
    <submittedName>
        <fullName evidence="7">Site-specific tyrosine recombinase</fullName>
    </submittedName>
</protein>
<gene>
    <name evidence="7" type="primary">xerD_1</name>
    <name evidence="7" type="ORF">SCABRO_02689</name>
</gene>
<accession>A0A0B0EG59</accession>
<dbReference type="Gene3D" id="1.10.443.10">
    <property type="entry name" value="Intergrase catalytic core"/>
    <property type="match status" value="1"/>
</dbReference>
<dbReference type="Pfam" id="PF13495">
    <property type="entry name" value="Phage_int_SAM_4"/>
    <property type="match status" value="1"/>
</dbReference>
<dbReference type="InterPro" id="IPR010998">
    <property type="entry name" value="Integrase_recombinase_N"/>
</dbReference>
<feature type="domain" description="Tyr recombinase" evidence="5">
    <location>
        <begin position="99"/>
        <end position="183"/>
    </location>
</feature>
<proteinExistence type="predicted"/>
<reference evidence="7 8" key="1">
    <citation type="submission" date="2014-10" db="EMBL/GenBank/DDBJ databases">
        <title>Draft genome of anammox bacterium scalindua brodae, obtained using differential coverage binning of sequence data from two enrichment reactors.</title>
        <authorList>
            <person name="Speth D.R."/>
            <person name="Russ L."/>
            <person name="Kartal B."/>
            <person name="Op den Camp H.J."/>
            <person name="Dutilh B.E."/>
            <person name="Jetten M.S."/>
        </authorList>
    </citation>
    <scope>NUCLEOTIDE SEQUENCE [LARGE SCALE GENOMIC DNA]</scope>
    <source>
        <strain evidence="7">RU1</strain>
    </source>
</reference>
<dbReference type="AlphaFoldDB" id="A0A0B0EG59"/>
<sequence length="183" mass="21345">MKLLDQVRDVIRKKHYSIRTEQAYVDWAKRYILFHKKHHPKDMGEKEIAQFISHLATDRRVASSTQNQALNAIVFLYKHVLNIELGDFGHMERAKKPEKLPTVMARKEVNQVLSSMSGVNQLMAKLLYGCGLRLMECVRLRVKDIDFEQNHIIVRDGKGMKDRSTMLPEQLKPLLKEHLEGVR</sequence>